<dbReference type="OrthoDB" id="1934936at2"/>
<dbReference type="GO" id="GO:0009341">
    <property type="term" value="C:beta-galactosidase complex"/>
    <property type="evidence" value="ECO:0007669"/>
    <property type="project" value="InterPro"/>
</dbReference>
<keyword evidence="3" id="KW-0378">Hydrolase</keyword>
<dbReference type="InterPro" id="IPR004199">
    <property type="entry name" value="B-gal_small/dom_5"/>
</dbReference>
<evidence type="ECO:0000313" key="7">
    <source>
        <dbReference type="Proteomes" id="UP000003645"/>
    </source>
</evidence>
<evidence type="ECO:0000256" key="1">
    <source>
        <dbReference type="ARBA" id="ARBA00001412"/>
    </source>
</evidence>
<dbReference type="InterPro" id="IPR014718">
    <property type="entry name" value="GH-type_carb-bd"/>
</dbReference>
<evidence type="ECO:0000313" key="6">
    <source>
        <dbReference type="EMBL" id="AJT51203.1"/>
    </source>
</evidence>
<dbReference type="Pfam" id="PF02929">
    <property type="entry name" value="Bgal_small_N"/>
    <property type="match status" value="1"/>
</dbReference>
<dbReference type="EC" id="3.2.1.23" evidence="2"/>
<sequence length="322" mass="36255">MDCTNKIHVVYDDGLLGLNGQDYQYLFSYEKGGLESMRFNGKEWLYRPLYPTYWRATTDNDRGNGFNFKSAQWLGADLAPKCINIDLTVDDRHFDQLPIAPLTNQFSNHEFAKQVKIEFTYETATNPAAQVKVAYAIDASGKCRIAAHYLGQAGLPELPVFGVRLIMPTLATEFEYDGLSGETYPDRMAGGVKGTWHVDGVPVTPYLTPQEMGMHMQSSRLKIVRNQTQNNADHDERPFALTVKQTDQPFNFSLLPYTASELENATHIEELPLKRRTVLVVAGAVRGVGGIDSWGADVEEQYHLPADRDYQFSFEIEPATIE</sequence>
<reference evidence="6 7" key="1">
    <citation type="journal article" date="2012" name="J. Bacteriol.">
        <title>Genome sequence of Lactobacillus mucosae LM1, isolated from piglet feces.</title>
        <authorList>
            <person name="Lee J.H."/>
            <person name="Valeriano V.D."/>
            <person name="Shin Y.R."/>
            <person name="Chae J.P."/>
            <person name="Kim G.B."/>
            <person name="Ham J.S."/>
            <person name="Chun J."/>
            <person name="Kang D.K."/>
        </authorList>
    </citation>
    <scope>NUCLEOTIDE SEQUENCE [LARGE SCALE GENOMIC DNA]</scope>
    <source>
        <strain evidence="6 7">LM1</strain>
    </source>
</reference>
<dbReference type="Gene3D" id="2.70.98.10">
    <property type="match status" value="1"/>
</dbReference>
<dbReference type="InterPro" id="IPR050347">
    <property type="entry name" value="Bact_Beta-galactosidase"/>
</dbReference>
<dbReference type="HOGENOM" id="CLU_075527_0_0_9"/>
<organism evidence="6 7">
    <name type="scientific">Limosilactobacillus mucosae LM1</name>
    <dbReference type="NCBI Taxonomy" id="1130798"/>
    <lineage>
        <taxon>Bacteria</taxon>
        <taxon>Bacillati</taxon>
        <taxon>Bacillota</taxon>
        <taxon>Bacilli</taxon>
        <taxon>Lactobacillales</taxon>
        <taxon>Lactobacillaceae</taxon>
        <taxon>Limosilactobacillus</taxon>
    </lineage>
</organism>
<comment type="catalytic activity">
    <reaction evidence="1">
        <text>Hydrolysis of terminal non-reducing beta-D-galactose residues in beta-D-galactosides.</text>
        <dbReference type="EC" id="3.2.1.23"/>
    </reaction>
</comment>
<dbReference type="Proteomes" id="UP000003645">
    <property type="component" value="Chromosome"/>
</dbReference>
<dbReference type="PANTHER" id="PTHR46323:SF2">
    <property type="entry name" value="BETA-GALACTOSIDASE"/>
    <property type="match status" value="1"/>
</dbReference>
<evidence type="ECO:0000259" key="5">
    <source>
        <dbReference type="SMART" id="SM01038"/>
    </source>
</evidence>
<dbReference type="GO" id="GO:0030246">
    <property type="term" value="F:carbohydrate binding"/>
    <property type="evidence" value="ECO:0007669"/>
    <property type="project" value="InterPro"/>
</dbReference>
<feature type="domain" description="Beta galactosidase small chain/" evidence="5">
    <location>
        <begin position="17"/>
        <end position="317"/>
    </location>
</feature>
<evidence type="ECO:0000256" key="3">
    <source>
        <dbReference type="ARBA" id="ARBA00022801"/>
    </source>
</evidence>
<dbReference type="STRING" id="1130798.LBLM1_09665"/>
<dbReference type="SUPFAM" id="SSF74650">
    <property type="entry name" value="Galactose mutarotase-like"/>
    <property type="match status" value="1"/>
</dbReference>
<dbReference type="SMART" id="SM01038">
    <property type="entry name" value="Bgal_small_N"/>
    <property type="match status" value="1"/>
</dbReference>
<protein>
    <recommendedName>
        <fullName evidence="2">beta-galactosidase</fullName>
        <ecNumber evidence="2">3.2.1.23</ecNumber>
    </recommendedName>
</protein>
<dbReference type="AlphaFoldDB" id="A0A0D4CM76"/>
<dbReference type="PANTHER" id="PTHR46323">
    <property type="entry name" value="BETA-GALACTOSIDASE"/>
    <property type="match status" value="1"/>
</dbReference>
<dbReference type="GO" id="GO:0004565">
    <property type="term" value="F:beta-galactosidase activity"/>
    <property type="evidence" value="ECO:0007669"/>
    <property type="project" value="UniProtKB-EC"/>
</dbReference>
<dbReference type="EMBL" id="CP011013">
    <property type="protein sequence ID" value="AJT51203.1"/>
    <property type="molecule type" value="Genomic_DNA"/>
</dbReference>
<dbReference type="GO" id="GO:0005990">
    <property type="term" value="P:lactose catabolic process"/>
    <property type="evidence" value="ECO:0007669"/>
    <property type="project" value="TreeGrafter"/>
</dbReference>
<dbReference type="InterPro" id="IPR011013">
    <property type="entry name" value="Gal_mutarotase_sf_dom"/>
</dbReference>
<accession>A0A0D4CM76</accession>
<keyword evidence="4" id="KW-0326">Glycosidase</keyword>
<evidence type="ECO:0000256" key="4">
    <source>
        <dbReference type="ARBA" id="ARBA00023295"/>
    </source>
</evidence>
<proteinExistence type="predicted"/>
<keyword evidence="7" id="KW-1185">Reference proteome</keyword>
<dbReference type="RefSeq" id="WP_006500508.1">
    <property type="nucleotide sequence ID" value="NZ_CP011013.1"/>
</dbReference>
<evidence type="ECO:0000256" key="2">
    <source>
        <dbReference type="ARBA" id="ARBA00012756"/>
    </source>
</evidence>
<name>A0A0D4CM76_LIMMU</name>
<dbReference type="KEGG" id="lmu:LBLM1_09665"/>
<gene>
    <name evidence="6" type="ORF">LBLM1_09665</name>
</gene>